<keyword evidence="1" id="KW-0479">Metal-binding</keyword>
<keyword evidence="4" id="KW-1185">Reference proteome</keyword>
<dbReference type="AlphaFoldDB" id="A0ABD2R4U5"/>
<evidence type="ECO:0000313" key="4">
    <source>
        <dbReference type="Proteomes" id="UP001627284"/>
    </source>
</evidence>
<organism evidence="3 4">
    <name type="scientific">Solanum stoloniferum</name>
    <dbReference type="NCBI Taxonomy" id="62892"/>
    <lineage>
        <taxon>Eukaryota</taxon>
        <taxon>Viridiplantae</taxon>
        <taxon>Streptophyta</taxon>
        <taxon>Embryophyta</taxon>
        <taxon>Tracheophyta</taxon>
        <taxon>Spermatophyta</taxon>
        <taxon>Magnoliopsida</taxon>
        <taxon>eudicotyledons</taxon>
        <taxon>Gunneridae</taxon>
        <taxon>Pentapetalae</taxon>
        <taxon>asterids</taxon>
        <taxon>lamiids</taxon>
        <taxon>Solanales</taxon>
        <taxon>Solanaceae</taxon>
        <taxon>Solanoideae</taxon>
        <taxon>Solaneae</taxon>
        <taxon>Solanum</taxon>
    </lineage>
</organism>
<sequence length="307" mass="34641">TNNAHDPIKMMEHQKSLEAIVMEVISTLTPLQLTKFTHHFSSLYHHNRHRIFSLLSSPTLFSLTLHHLNSLSLHRKSLLIARHLLSKLAILAYFVEKNTILLPSPSITTMSLRDVDAVLMLLLLCELRQHEPGSLDNAPLLCWRNILRDYMAKDMLKLSGIESCCSEVIIKFIELAAKCKNFVDVMAYDINGGDQGRSYGISDFITDTDDERKDKKKLAASVAVVVALPSSNGGGDDQCVICEEDMKLGRDVCKLPCDHFYHWKCILPWLKKTNTCPCCRFQLPSDDVFAEIQRLWDVLSKISGGAT</sequence>
<gene>
    <name evidence="3" type="ORF">AABB24_037474</name>
</gene>
<dbReference type="PANTHER" id="PTHR22765">
    <property type="entry name" value="RING FINGER AND PROTEASE ASSOCIATED DOMAIN-CONTAINING"/>
    <property type="match status" value="1"/>
</dbReference>
<dbReference type="Gene3D" id="3.30.40.10">
    <property type="entry name" value="Zinc/RING finger domain, C3HC4 (zinc finger)"/>
    <property type="match status" value="1"/>
</dbReference>
<dbReference type="SUPFAM" id="SSF57850">
    <property type="entry name" value="RING/U-box"/>
    <property type="match status" value="1"/>
</dbReference>
<accession>A0ABD2R4U5</accession>
<dbReference type="EMBL" id="JBJKTR010000022">
    <property type="protein sequence ID" value="KAL3326789.1"/>
    <property type="molecule type" value="Genomic_DNA"/>
</dbReference>
<keyword evidence="1" id="KW-0862">Zinc</keyword>
<dbReference type="SMART" id="SM00184">
    <property type="entry name" value="RING"/>
    <property type="match status" value="1"/>
</dbReference>
<proteinExistence type="predicted"/>
<dbReference type="PANTHER" id="PTHR22765:SF343">
    <property type="entry name" value="E3 UBIQUITIN-PROTEIN LIGASE SGR9, AMYLOPLASTIC"/>
    <property type="match status" value="1"/>
</dbReference>
<evidence type="ECO:0000313" key="3">
    <source>
        <dbReference type="EMBL" id="KAL3326789.1"/>
    </source>
</evidence>
<dbReference type="Proteomes" id="UP001627284">
    <property type="component" value="Unassembled WGS sequence"/>
</dbReference>
<protein>
    <recommendedName>
        <fullName evidence="2">RING-type domain-containing protein</fullName>
    </recommendedName>
</protein>
<reference evidence="3 4" key="1">
    <citation type="submission" date="2024-05" db="EMBL/GenBank/DDBJ databases">
        <title>De novo assembly of an allotetraploid wild potato.</title>
        <authorList>
            <person name="Hosaka A.J."/>
        </authorList>
    </citation>
    <scope>NUCLEOTIDE SEQUENCE [LARGE SCALE GENOMIC DNA]</scope>
    <source>
        <tissue evidence="3">Young leaves</tissue>
    </source>
</reference>
<dbReference type="InterPro" id="IPR013083">
    <property type="entry name" value="Znf_RING/FYVE/PHD"/>
</dbReference>
<dbReference type="InterPro" id="IPR051826">
    <property type="entry name" value="E3_ubiquitin-ligase_domain"/>
</dbReference>
<feature type="non-terminal residue" evidence="3">
    <location>
        <position position="1"/>
    </location>
</feature>
<dbReference type="GO" id="GO:0008270">
    <property type="term" value="F:zinc ion binding"/>
    <property type="evidence" value="ECO:0007669"/>
    <property type="project" value="UniProtKB-KW"/>
</dbReference>
<name>A0ABD2R4U5_9SOLN</name>
<keyword evidence="1" id="KW-0863">Zinc-finger</keyword>
<feature type="domain" description="RING-type" evidence="2">
    <location>
        <begin position="239"/>
        <end position="280"/>
    </location>
</feature>
<comment type="caution">
    <text evidence="3">The sequence shown here is derived from an EMBL/GenBank/DDBJ whole genome shotgun (WGS) entry which is preliminary data.</text>
</comment>
<dbReference type="Pfam" id="PF13639">
    <property type="entry name" value="zf-RING_2"/>
    <property type="match status" value="1"/>
</dbReference>
<evidence type="ECO:0000256" key="1">
    <source>
        <dbReference type="PROSITE-ProRule" id="PRU00175"/>
    </source>
</evidence>
<dbReference type="InterPro" id="IPR001841">
    <property type="entry name" value="Znf_RING"/>
</dbReference>
<dbReference type="PROSITE" id="PS50089">
    <property type="entry name" value="ZF_RING_2"/>
    <property type="match status" value="1"/>
</dbReference>
<dbReference type="CDD" id="cd16454">
    <property type="entry name" value="RING-H2_PA-TM-RING"/>
    <property type="match status" value="1"/>
</dbReference>
<evidence type="ECO:0000259" key="2">
    <source>
        <dbReference type="PROSITE" id="PS50089"/>
    </source>
</evidence>